<keyword evidence="3" id="KW-1185">Reference proteome</keyword>
<dbReference type="PANTHER" id="PTHR45947:SF3">
    <property type="entry name" value="SULFOQUINOVOSYL TRANSFERASE SQD2"/>
    <property type="match status" value="1"/>
</dbReference>
<dbReference type="EMBL" id="FXUA01000003">
    <property type="protein sequence ID" value="SMP20031.1"/>
    <property type="molecule type" value="Genomic_DNA"/>
</dbReference>
<comment type="caution">
    <text evidence="2">The sequence shown here is derived from an EMBL/GenBank/DDBJ whole genome shotgun (WGS) entry which is preliminary data.</text>
</comment>
<evidence type="ECO:0000313" key="3">
    <source>
        <dbReference type="Proteomes" id="UP001157915"/>
    </source>
</evidence>
<dbReference type="InterPro" id="IPR050194">
    <property type="entry name" value="Glycosyltransferase_grp1"/>
</dbReference>
<evidence type="ECO:0000313" key="2">
    <source>
        <dbReference type="EMBL" id="SMP20031.1"/>
    </source>
</evidence>
<dbReference type="RefSeq" id="WP_283412606.1">
    <property type="nucleotide sequence ID" value="NZ_FXUA01000003.1"/>
</dbReference>
<protein>
    <submittedName>
        <fullName evidence="2">Glycosyltransferase involved in cell wall bisynthesis</fullName>
    </submittedName>
</protein>
<reference evidence="2 3" key="1">
    <citation type="submission" date="2017-05" db="EMBL/GenBank/DDBJ databases">
        <authorList>
            <person name="Varghese N."/>
            <person name="Submissions S."/>
        </authorList>
    </citation>
    <scope>NUCLEOTIDE SEQUENCE [LARGE SCALE GENOMIC DNA]</scope>
    <source>
        <strain evidence="2 3">DSM 15360</strain>
    </source>
</reference>
<dbReference type="PANTHER" id="PTHR45947">
    <property type="entry name" value="SULFOQUINOVOSYL TRANSFERASE SQD2"/>
    <property type="match status" value="1"/>
</dbReference>
<dbReference type="Proteomes" id="UP001157915">
    <property type="component" value="Unassembled WGS sequence"/>
</dbReference>
<dbReference type="Pfam" id="PF13439">
    <property type="entry name" value="Glyco_transf_4"/>
    <property type="match status" value="1"/>
</dbReference>
<name>A0ABY1NWL1_9BACT</name>
<proteinExistence type="predicted"/>
<organism evidence="2 3">
    <name type="scientific">Algoriphagus winogradskyi</name>
    <dbReference type="NCBI Taxonomy" id="237017"/>
    <lineage>
        <taxon>Bacteria</taxon>
        <taxon>Pseudomonadati</taxon>
        <taxon>Bacteroidota</taxon>
        <taxon>Cytophagia</taxon>
        <taxon>Cytophagales</taxon>
        <taxon>Cyclobacteriaceae</taxon>
        <taxon>Algoriphagus</taxon>
    </lineage>
</organism>
<evidence type="ECO:0000259" key="1">
    <source>
        <dbReference type="Pfam" id="PF13439"/>
    </source>
</evidence>
<dbReference type="SUPFAM" id="SSF53756">
    <property type="entry name" value="UDP-Glycosyltransferase/glycogen phosphorylase"/>
    <property type="match status" value="1"/>
</dbReference>
<dbReference type="InterPro" id="IPR028098">
    <property type="entry name" value="Glyco_trans_4-like_N"/>
</dbReference>
<accession>A0ABY1NWL1</accession>
<dbReference type="Gene3D" id="3.40.50.2000">
    <property type="entry name" value="Glycogen Phosphorylase B"/>
    <property type="match status" value="2"/>
</dbReference>
<gene>
    <name evidence="2" type="ORF">SAMN06265367_10371</name>
</gene>
<sequence length="414" mass="47153">MGKILIISPSFAPQAFVGGVRTTMFAKYLTLLGWEVWVITRVIPTEDPVMDSGMQVDLPPSLQDKIIRITNPSEHEYIGKRNWTGTFRDFFYPEYSSPPGFLDLAIPIGEELIKTQNFDIILASVPDQWGVTLGEMLAHKASCKFVVDFRDIYEQEKADKRSLQEKVHLIRMLWRRHFTNRKADLITTVSQFHKKILEDKLSKRTEVIYNGYDDAIFNPTHSETTDILDSTFTISYLGRILNDWYHNPAILFQALSELSEEGELGSNDLKINFYGVDQGKLSGYLTDENKKFVQFFPRVSMDQVVEIMKSSQALLLITNQGREGVLTTKFFEYAGVQKPIVCVPGDGAELQELIETHHFGVAISSVKAMKAYLLAAVEAYRKGNWPTKVDSNPEFFTRKNQTIILSDLLKSLVQ</sequence>
<feature type="domain" description="Glycosyltransferase subfamily 4-like N-terminal" evidence="1">
    <location>
        <begin position="21"/>
        <end position="214"/>
    </location>
</feature>